<dbReference type="Pfam" id="PF00831">
    <property type="entry name" value="Ribosomal_L29"/>
    <property type="match status" value="1"/>
</dbReference>
<dbReference type="PROSITE" id="PS00579">
    <property type="entry name" value="RIBOSOMAL_L29"/>
    <property type="match status" value="1"/>
</dbReference>
<keyword evidence="3" id="KW-0687">Ribonucleoprotein</keyword>
<accession>A0AAE9WFJ4</accession>
<dbReference type="InterPro" id="IPR001854">
    <property type="entry name" value="Ribosomal_uL29"/>
</dbReference>
<dbReference type="GO" id="GO:0003735">
    <property type="term" value="F:structural constituent of ribosome"/>
    <property type="evidence" value="ECO:0007669"/>
    <property type="project" value="InterPro"/>
</dbReference>
<name>A0AAE9WFJ4_9SCHI</name>
<keyword evidence="2 4" id="KW-0689">Ribosomal protein</keyword>
<dbReference type="HAMAP" id="MF_00374">
    <property type="entry name" value="Ribosomal_uL29"/>
    <property type="match status" value="1"/>
</dbReference>
<dbReference type="KEGG" id="som:SOMG_02542"/>
<dbReference type="GO" id="GO:0003729">
    <property type="term" value="F:mRNA binding"/>
    <property type="evidence" value="ECO:0007669"/>
    <property type="project" value="TreeGrafter"/>
</dbReference>
<organism evidence="4 5">
    <name type="scientific">Schizosaccharomyces osmophilus</name>
    <dbReference type="NCBI Taxonomy" id="2545709"/>
    <lineage>
        <taxon>Eukaryota</taxon>
        <taxon>Fungi</taxon>
        <taxon>Dikarya</taxon>
        <taxon>Ascomycota</taxon>
        <taxon>Taphrinomycotina</taxon>
        <taxon>Schizosaccharomycetes</taxon>
        <taxon>Schizosaccharomycetales</taxon>
        <taxon>Schizosaccharomycetaceae</taxon>
        <taxon>Schizosaccharomyces</taxon>
    </lineage>
</organism>
<evidence type="ECO:0000313" key="4">
    <source>
        <dbReference type="EMBL" id="WBW74346.1"/>
    </source>
</evidence>
<dbReference type="RefSeq" id="XP_056038589.1">
    <property type="nucleotide sequence ID" value="XM_056181334.1"/>
</dbReference>
<dbReference type="FunFam" id="6.10.250.3450:FF:000001">
    <property type="entry name" value="60S ribosomal protein L35"/>
    <property type="match status" value="1"/>
</dbReference>
<dbReference type="Gene3D" id="6.10.250.3450">
    <property type="match status" value="1"/>
</dbReference>
<dbReference type="GeneID" id="80876023"/>
<proteinExistence type="inferred from homology"/>
<evidence type="ECO:0000256" key="1">
    <source>
        <dbReference type="ARBA" id="ARBA00009254"/>
    </source>
</evidence>
<reference evidence="4 5" key="1">
    <citation type="journal article" date="2023" name="G3 (Bethesda)">
        <title>A high-quality reference genome for the fission yeast Schizosaccharomyces osmophilus.</title>
        <authorList>
            <person name="Jia G.S."/>
            <person name="Zhang W.C."/>
            <person name="Liang Y."/>
            <person name="Liu X.H."/>
            <person name="Rhind N."/>
            <person name="Pidoux A."/>
            <person name="Brysch-Herzberg M."/>
            <person name="Du L.L."/>
        </authorList>
    </citation>
    <scope>NUCLEOTIDE SEQUENCE [LARGE SCALE GENOMIC DNA]</scope>
    <source>
        <strain evidence="4 5">CBS 15793</strain>
    </source>
</reference>
<dbReference type="Gene3D" id="1.10.287.310">
    <property type="match status" value="1"/>
</dbReference>
<dbReference type="PANTHER" id="PTHR45722:SF2">
    <property type="entry name" value="LARGE RIBOSOMAL SUBUNIT PROTEIN UL29-RELATED"/>
    <property type="match status" value="1"/>
</dbReference>
<comment type="similarity">
    <text evidence="1">Belongs to the universal ribosomal protein uL29 family.</text>
</comment>
<dbReference type="Proteomes" id="UP001212411">
    <property type="component" value="Chromosome 2"/>
</dbReference>
<dbReference type="EMBL" id="CP115612">
    <property type="protein sequence ID" value="WBW74346.1"/>
    <property type="molecule type" value="Genomic_DNA"/>
</dbReference>
<evidence type="ECO:0000256" key="2">
    <source>
        <dbReference type="ARBA" id="ARBA00022980"/>
    </source>
</evidence>
<dbReference type="NCBIfam" id="TIGR00012">
    <property type="entry name" value="L29"/>
    <property type="match status" value="1"/>
</dbReference>
<dbReference type="InterPro" id="IPR018254">
    <property type="entry name" value="Ribosomal_uL29_CS"/>
</dbReference>
<evidence type="ECO:0000256" key="3">
    <source>
        <dbReference type="ARBA" id="ARBA00023274"/>
    </source>
</evidence>
<dbReference type="GO" id="GO:0022625">
    <property type="term" value="C:cytosolic large ribosomal subunit"/>
    <property type="evidence" value="ECO:0007669"/>
    <property type="project" value="InterPro"/>
</dbReference>
<keyword evidence="5" id="KW-1185">Reference proteome</keyword>
<dbReference type="FunFam" id="1.10.287.310:FF:000002">
    <property type="entry name" value="60S ribosomal protein L35"/>
    <property type="match status" value="1"/>
</dbReference>
<dbReference type="GO" id="GO:0030684">
    <property type="term" value="C:preribosome"/>
    <property type="evidence" value="ECO:0007669"/>
    <property type="project" value="UniProtKB-ARBA"/>
</dbReference>
<dbReference type="SUPFAM" id="SSF46561">
    <property type="entry name" value="Ribosomal protein L29 (L29p)"/>
    <property type="match status" value="1"/>
</dbReference>
<dbReference type="InterPro" id="IPR036049">
    <property type="entry name" value="Ribosomal_uL29_sf"/>
</dbReference>
<dbReference type="GO" id="GO:0006412">
    <property type="term" value="P:translation"/>
    <property type="evidence" value="ECO:0007669"/>
    <property type="project" value="InterPro"/>
</dbReference>
<dbReference type="GO" id="GO:0000463">
    <property type="term" value="P:maturation of LSU-rRNA from tricistronic rRNA transcript (SSU-rRNA, 5.8S rRNA, LSU-rRNA)"/>
    <property type="evidence" value="ECO:0007669"/>
    <property type="project" value="InterPro"/>
</dbReference>
<protein>
    <submittedName>
        <fullName evidence="4">60S ribosomal protein L35</fullName>
    </submittedName>
</protein>
<dbReference type="InterPro" id="IPR045059">
    <property type="entry name" value="Ribosomal_uL29_euk"/>
</dbReference>
<gene>
    <name evidence="4" type="primary">rpl35</name>
    <name evidence="4" type="ORF">SOMG_02542</name>
</gene>
<dbReference type="AlphaFoldDB" id="A0AAE9WFJ4"/>
<evidence type="ECO:0000313" key="5">
    <source>
        <dbReference type="Proteomes" id="UP001212411"/>
    </source>
</evidence>
<dbReference type="CDD" id="cd00427">
    <property type="entry name" value="Ribosomal_L29_HIP"/>
    <property type="match status" value="1"/>
</dbReference>
<dbReference type="PANTHER" id="PTHR45722">
    <property type="entry name" value="60S RIBOSOMAL PROTEIN L35"/>
    <property type="match status" value="1"/>
</dbReference>
<sequence length="122" mass="14275">MALKTFELRKQSQEKLGEQLQELRQELASLRVQKIAGGSGSKLSKIKTTRKDIARILTVINQSNRLAVREAYKNKKYLPLDLRQKKTRAIRRALSPYEKSRKTLKQVKKERHFPLRKYALKA</sequence>